<name>A0ABD3W4G3_SINWO</name>
<sequence length="974" mass="110081">MNNRDAEVHEQYNNSSHEIPSYEEPTTDYDKLEFVKAINLSPTHIENENREHTKNIGADELADDGFKICLKMVDSISSSQCVIGERVHFASPIAVHYDYSQSESTTSTQTLDLIDSQSSEQTEVNVCWNEELQHNMADEKSDEKTSVEDLVLENNLPDESVEHSPSNSASSVNDINTFILDQQDNRSLLEVIKSTSFNNDKNTEEINMIPREQDKLSVCEGREVNSEDYQRAAIPATITGSIIESIMEKCFQSAEGRNSNFVLDNFIASTEDGVKRDYEIQSHLKTGLIAESFKFGQKDRYAEFKNDNSSQINVIVQDMECIEVVKLGQRTDNLDNNADVTTTCNQQQIISLEDENSADLDAFKSSQQMFCSDLNNSESANTFNSQQQTISLKNECSSEEIKTTNHQEQNEEDLYLPGVHYGSKTHTLCISVPNKEDPVVCKMTPEKIIQEPQLLCYGTDIDVCEKQNEESKEHQSDDCTEDSQNDSRGNLQIDHSWPSMDATEKCPHTKSFFANKSGNIDNNLDESLEVTDILPGKNLDGKVENHNLSHITNLEEKPKFDGISVNSFREQLKFCIPKHSFPHYDETEITTNVTNDGDFMQSQDPEMLHKSHTPSHLLQTTVNDCDTNTQNVIEKNCKSLIAVAEAEFITETSELSDGSKAVADEDISDIKPGIAKNISLQKQKLDFSYQRSISDHDATVGPQWNTGGFKSNNDHGDDSVVPQIAFHDKRHISQIEDTSDWPEKKLKLENILCPTNVHDQILSTDDQMDENQHELHKCLTNPSDPMPLETYETTLPKFHIAEVSMESSGGELSIQSLIEVPGFISTKDYISSQESMGRSQGFSIHLSQEEQLELSPQNMYLESSEMDEKIKDQAVPFDLDVDDHIHPSDLLDSKTEPVLFYEDHPERAYKSQEGCFKWKYTPSCNLDEVLPSECDSNQQDMMATVKSLVTCARPFRVGLSKRQRVDHLHRSPRK</sequence>
<feature type="compositionally biased region" description="Basic and acidic residues" evidence="1">
    <location>
        <begin position="467"/>
        <end position="477"/>
    </location>
</feature>
<accession>A0ABD3W4G3</accession>
<protein>
    <recommendedName>
        <fullName evidence="4">Protein SCAR</fullName>
    </recommendedName>
</protein>
<gene>
    <name evidence="2" type="ORF">ACJMK2_040538</name>
</gene>
<organism evidence="2 3">
    <name type="scientific">Sinanodonta woodiana</name>
    <name type="common">Chinese pond mussel</name>
    <name type="synonym">Anodonta woodiana</name>
    <dbReference type="NCBI Taxonomy" id="1069815"/>
    <lineage>
        <taxon>Eukaryota</taxon>
        <taxon>Metazoa</taxon>
        <taxon>Spiralia</taxon>
        <taxon>Lophotrochozoa</taxon>
        <taxon>Mollusca</taxon>
        <taxon>Bivalvia</taxon>
        <taxon>Autobranchia</taxon>
        <taxon>Heteroconchia</taxon>
        <taxon>Palaeoheterodonta</taxon>
        <taxon>Unionida</taxon>
        <taxon>Unionoidea</taxon>
        <taxon>Unionidae</taxon>
        <taxon>Unioninae</taxon>
        <taxon>Sinanodonta</taxon>
    </lineage>
</organism>
<proteinExistence type="predicted"/>
<comment type="caution">
    <text evidence="2">The sequence shown here is derived from an EMBL/GenBank/DDBJ whole genome shotgun (WGS) entry which is preliminary data.</text>
</comment>
<evidence type="ECO:0008006" key="4">
    <source>
        <dbReference type="Google" id="ProtNLM"/>
    </source>
</evidence>
<dbReference type="Proteomes" id="UP001634394">
    <property type="component" value="Unassembled WGS sequence"/>
</dbReference>
<feature type="compositionally biased region" description="Basic and acidic residues" evidence="1">
    <location>
        <begin position="1"/>
        <end position="10"/>
    </location>
</feature>
<dbReference type="AlphaFoldDB" id="A0ABD3W4G3"/>
<evidence type="ECO:0000256" key="1">
    <source>
        <dbReference type="SAM" id="MobiDB-lite"/>
    </source>
</evidence>
<evidence type="ECO:0000313" key="3">
    <source>
        <dbReference type="Proteomes" id="UP001634394"/>
    </source>
</evidence>
<feature type="region of interest" description="Disordered" evidence="1">
    <location>
        <begin position="1"/>
        <end position="26"/>
    </location>
</feature>
<keyword evidence="3" id="KW-1185">Reference proteome</keyword>
<evidence type="ECO:0000313" key="2">
    <source>
        <dbReference type="EMBL" id="KAL3867667.1"/>
    </source>
</evidence>
<reference evidence="2 3" key="1">
    <citation type="submission" date="2024-11" db="EMBL/GenBank/DDBJ databases">
        <title>Chromosome-level genome assembly of the freshwater bivalve Anodonta woodiana.</title>
        <authorList>
            <person name="Chen X."/>
        </authorList>
    </citation>
    <scope>NUCLEOTIDE SEQUENCE [LARGE SCALE GENOMIC DNA]</scope>
    <source>
        <strain evidence="2">MN2024</strain>
        <tissue evidence="2">Gills</tissue>
    </source>
</reference>
<feature type="region of interest" description="Disordered" evidence="1">
    <location>
        <begin position="467"/>
        <end position="500"/>
    </location>
</feature>
<dbReference type="EMBL" id="JBJQND010000008">
    <property type="protein sequence ID" value="KAL3867667.1"/>
    <property type="molecule type" value="Genomic_DNA"/>
</dbReference>